<dbReference type="SUPFAM" id="SSF46689">
    <property type="entry name" value="Homeodomain-like"/>
    <property type="match status" value="1"/>
</dbReference>
<reference evidence="2 3" key="1">
    <citation type="submission" date="2024-06" db="EMBL/GenBank/DDBJ databases">
        <authorList>
            <person name="Kim D.-U."/>
        </authorList>
    </citation>
    <scope>NUCLEOTIDE SEQUENCE [LARGE SCALE GENOMIC DNA]</scope>
    <source>
        <strain evidence="2 3">KACC15460</strain>
    </source>
</reference>
<dbReference type="InterPro" id="IPR047640">
    <property type="entry name" value="RpiR-like"/>
</dbReference>
<keyword evidence="3" id="KW-1185">Reference proteome</keyword>
<dbReference type="InterPro" id="IPR036388">
    <property type="entry name" value="WH-like_DNA-bd_sf"/>
</dbReference>
<dbReference type="PROSITE" id="PS51071">
    <property type="entry name" value="HTH_RPIR"/>
    <property type="match status" value="1"/>
</dbReference>
<dbReference type="PANTHER" id="PTHR30514">
    <property type="entry name" value="GLUCOKINASE"/>
    <property type="match status" value="1"/>
</dbReference>
<comment type="caution">
    <text evidence="2">The sequence shown here is derived from an EMBL/GenBank/DDBJ whole genome shotgun (WGS) entry which is preliminary data.</text>
</comment>
<dbReference type="Gene3D" id="1.10.10.10">
    <property type="entry name" value="Winged helix-like DNA-binding domain superfamily/Winged helix DNA-binding domain"/>
    <property type="match status" value="1"/>
</dbReference>
<protein>
    <submittedName>
        <fullName evidence="2">MurR/RpiR family transcriptional regulator</fullName>
    </submittedName>
</protein>
<dbReference type="PANTHER" id="PTHR30514:SF18">
    <property type="entry name" value="RPIR-FAMILY TRANSCRIPTIONAL REGULATOR"/>
    <property type="match status" value="1"/>
</dbReference>
<dbReference type="EMBL" id="JBEWSZ010000001">
    <property type="protein sequence ID" value="MET2828328.1"/>
    <property type="molecule type" value="Genomic_DNA"/>
</dbReference>
<feature type="domain" description="HTH rpiR-type" evidence="1">
    <location>
        <begin position="3"/>
        <end position="79"/>
    </location>
</feature>
<sequence>MTESVHRRLAESLATATNAEKALANYMLGNLSGLPFETSATLAAKVGVSEPTVGRFCRSLGYAHFKDLKADLRDNIGVQPWLAGDRLKEFRDRSLKGDMLARSLDLEIAALLRIYEIASTKEWERAVKRMANVPQLFVAGFQTERGLAQYFANQMHYLRPGVYLADVAGGNFSEILLAAPTSAALVLFEARRYSRLALQLAREARQAKMPITLITDAFCDWGRELVDEMFIVPTEFGMFWDSTAQMASLGNLLINGVFNELGVAVEERMNKVSAFHGKFTGYVGD</sequence>
<accession>A0ABV2DFU7</accession>
<dbReference type="Pfam" id="PF01418">
    <property type="entry name" value="HTH_6"/>
    <property type="match status" value="1"/>
</dbReference>
<evidence type="ECO:0000259" key="1">
    <source>
        <dbReference type="PROSITE" id="PS51071"/>
    </source>
</evidence>
<dbReference type="InterPro" id="IPR000281">
    <property type="entry name" value="HTH_RpiR"/>
</dbReference>
<name>A0ABV2DFU7_9HYPH</name>
<dbReference type="Gene3D" id="3.40.50.10490">
    <property type="entry name" value="Glucose-6-phosphate isomerase like protein, domain 1"/>
    <property type="match status" value="1"/>
</dbReference>
<evidence type="ECO:0000313" key="3">
    <source>
        <dbReference type="Proteomes" id="UP001548832"/>
    </source>
</evidence>
<evidence type="ECO:0000313" key="2">
    <source>
        <dbReference type="EMBL" id="MET2828328.1"/>
    </source>
</evidence>
<dbReference type="InterPro" id="IPR046348">
    <property type="entry name" value="SIS_dom_sf"/>
</dbReference>
<dbReference type="SUPFAM" id="SSF53697">
    <property type="entry name" value="SIS domain"/>
    <property type="match status" value="1"/>
</dbReference>
<proteinExistence type="predicted"/>
<dbReference type="InterPro" id="IPR009057">
    <property type="entry name" value="Homeodomain-like_sf"/>
</dbReference>
<organism evidence="2 3">
    <name type="scientific">Mesorhizobium shangrilense</name>
    <dbReference type="NCBI Taxonomy" id="460060"/>
    <lineage>
        <taxon>Bacteria</taxon>
        <taxon>Pseudomonadati</taxon>
        <taxon>Pseudomonadota</taxon>
        <taxon>Alphaproteobacteria</taxon>
        <taxon>Hyphomicrobiales</taxon>
        <taxon>Phyllobacteriaceae</taxon>
        <taxon>Mesorhizobium</taxon>
    </lineage>
</organism>
<dbReference type="RefSeq" id="WP_354460331.1">
    <property type="nucleotide sequence ID" value="NZ_JBEWSZ010000001.1"/>
</dbReference>
<dbReference type="Proteomes" id="UP001548832">
    <property type="component" value="Unassembled WGS sequence"/>
</dbReference>
<gene>
    <name evidence="2" type="ORF">ABVQ20_15200</name>
</gene>